<feature type="non-terminal residue" evidence="1">
    <location>
        <position position="36"/>
    </location>
</feature>
<comment type="caution">
    <text evidence="1">The sequence shown here is derived from an EMBL/GenBank/DDBJ whole genome shotgun (WGS) entry which is preliminary data.</text>
</comment>
<evidence type="ECO:0000313" key="1">
    <source>
        <dbReference type="EMBL" id="GAH57974.1"/>
    </source>
</evidence>
<dbReference type="EMBL" id="BARU01016054">
    <property type="protein sequence ID" value="GAH57974.1"/>
    <property type="molecule type" value="Genomic_DNA"/>
</dbReference>
<sequence length="36" mass="4021">MALSELQKTILQCLAKNRSESSYVAGGLVLNKDWPR</sequence>
<proteinExistence type="predicted"/>
<accession>X1HVZ6</accession>
<reference evidence="1" key="1">
    <citation type="journal article" date="2014" name="Front. Microbiol.">
        <title>High frequency of phylogenetically diverse reductive dehalogenase-homologous genes in deep subseafloor sedimentary metagenomes.</title>
        <authorList>
            <person name="Kawai M."/>
            <person name="Futagami T."/>
            <person name="Toyoda A."/>
            <person name="Takaki Y."/>
            <person name="Nishi S."/>
            <person name="Hori S."/>
            <person name="Arai W."/>
            <person name="Tsubouchi T."/>
            <person name="Morono Y."/>
            <person name="Uchiyama I."/>
            <person name="Ito T."/>
            <person name="Fujiyama A."/>
            <person name="Inagaki F."/>
            <person name="Takami H."/>
        </authorList>
    </citation>
    <scope>NUCLEOTIDE SEQUENCE</scope>
    <source>
        <strain evidence="1">Expedition CK06-06</strain>
    </source>
</reference>
<protein>
    <submittedName>
        <fullName evidence="1">Uncharacterized protein</fullName>
    </submittedName>
</protein>
<name>X1HVZ6_9ZZZZ</name>
<organism evidence="1">
    <name type="scientific">marine sediment metagenome</name>
    <dbReference type="NCBI Taxonomy" id="412755"/>
    <lineage>
        <taxon>unclassified sequences</taxon>
        <taxon>metagenomes</taxon>
        <taxon>ecological metagenomes</taxon>
    </lineage>
</organism>
<gene>
    <name evidence="1" type="ORF">S03H2_27094</name>
</gene>
<dbReference type="AlphaFoldDB" id="X1HVZ6"/>